<dbReference type="Gene3D" id="2.60.120.920">
    <property type="match status" value="1"/>
</dbReference>
<dbReference type="PROSITE" id="PS50188">
    <property type="entry name" value="B302_SPRY"/>
    <property type="match status" value="1"/>
</dbReference>
<dbReference type="PRINTS" id="PR01407">
    <property type="entry name" value="BUTYPHLNCDUF"/>
</dbReference>
<dbReference type="InterPro" id="IPR050143">
    <property type="entry name" value="TRIM/RBCC"/>
</dbReference>
<evidence type="ECO:0000313" key="5">
    <source>
        <dbReference type="RefSeq" id="XP_026120801.1"/>
    </source>
</evidence>
<evidence type="ECO:0000256" key="2">
    <source>
        <dbReference type="SAM" id="Phobius"/>
    </source>
</evidence>
<sequence length="325" mass="37656">MLESLIITSSKMFHSWRTSVILISFAAVILVIAGTLIVVFVHKNRELSSEHNQLENAKKAIQYDHDQLQNEKTMIQDEFNQLKDDNKKMQQANEHLQNENKKIQHAHNHLENENSRIQYESSSEREELLRRQKMIITQVITHLRTHSVDVILDAATAHPRLIVSQDGKQMQDGKTQEERMDANEAQYDKFDEYLGVLGKDGFSSGCFYYEVQVKGQTKWDLGVTRESVNRKGLTSLCPMNGYWIIGQRDETYWAYESPRVFLSMREKPQRVGVFVDYKEGLVSFYDVESMSHIHSYSSQSFNDKLYPFVSLGDLCNENPTPLIIP</sequence>
<dbReference type="Pfam" id="PF00622">
    <property type="entry name" value="SPRY"/>
    <property type="match status" value="1"/>
</dbReference>
<dbReference type="RefSeq" id="XP_026120801.1">
    <property type="nucleotide sequence ID" value="XM_026265016.1"/>
</dbReference>
<dbReference type="SMART" id="SM00589">
    <property type="entry name" value="PRY"/>
    <property type="match status" value="1"/>
</dbReference>
<dbReference type="SUPFAM" id="SSF49899">
    <property type="entry name" value="Concanavalin A-like lectins/glucanases"/>
    <property type="match status" value="1"/>
</dbReference>
<reference evidence="5" key="1">
    <citation type="submission" date="2025-08" db="UniProtKB">
        <authorList>
            <consortium name="RefSeq"/>
        </authorList>
    </citation>
    <scope>IDENTIFICATION</scope>
    <source>
        <strain evidence="5">Wakin</strain>
        <tissue evidence="5">Muscle</tissue>
    </source>
</reference>
<evidence type="ECO:0000313" key="4">
    <source>
        <dbReference type="Proteomes" id="UP000515129"/>
    </source>
</evidence>
<dbReference type="FunFam" id="2.60.120.920:FF:000004">
    <property type="entry name" value="Butyrophilin subfamily 1 member A1"/>
    <property type="match status" value="1"/>
</dbReference>
<dbReference type="KEGG" id="caua:113100225"/>
<feature type="coiled-coil region" evidence="1">
    <location>
        <begin position="44"/>
        <end position="116"/>
    </location>
</feature>
<name>A0A6P6PGV3_CARAU</name>
<keyword evidence="2" id="KW-0812">Transmembrane</keyword>
<dbReference type="AlphaFoldDB" id="A0A6P6PGV3"/>
<evidence type="ECO:0000259" key="3">
    <source>
        <dbReference type="PROSITE" id="PS50188"/>
    </source>
</evidence>
<keyword evidence="2" id="KW-1133">Transmembrane helix</keyword>
<dbReference type="CDD" id="cd13733">
    <property type="entry name" value="SPRY_PRY_C-I_1"/>
    <property type="match status" value="1"/>
</dbReference>
<feature type="domain" description="B30.2/SPRY" evidence="3">
    <location>
        <begin position="130"/>
        <end position="325"/>
    </location>
</feature>
<dbReference type="PANTHER" id="PTHR24103">
    <property type="entry name" value="E3 UBIQUITIN-PROTEIN LIGASE TRIM"/>
    <property type="match status" value="1"/>
</dbReference>
<feature type="transmembrane region" description="Helical" evidence="2">
    <location>
        <begin position="20"/>
        <end position="41"/>
    </location>
</feature>
<gene>
    <name evidence="5" type="primary">LOC113100225</name>
</gene>
<keyword evidence="4" id="KW-1185">Reference proteome</keyword>
<accession>A0A6P6PGV3</accession>
<dbReference type="InterPro" id="IPR003879">
    <property type="entry name" value="Butyrophylin_SPRY"/>
</dbReference>
<dbReference type="InterPro" id="IPR013320">
    <property type="entry name" value="ConA-like_dom_sf"/>
</dbReference>
<organism evidence="4 5">
    <name type="scientific">Carassius auratus</name>
    <name type="common">Goldfish</name>
    <dbReference type="NCBI Taxonomy" id="7957"/>
    <lineage>
        <taxon>Eukaryota</taxon>
        <taxon>Metazoa</taxon>
        <taxon>Chordata</taxon>
        <taxon>Craniata</taxon>
        <taxon>Vertebrata</taxon>
        <taxon>Euteleostomi</taxon>
        <taxon>Actinopterygii</taxon>
        <taxon>Neopterygii</taxon>
        <taxon>Teleostei</taxon>
        <taxon>Ostariophysi</taxon>
        <taxon>Cypriniformes</taxon>
        <taxon>Cyprinidae</taxon>
        <taxon>Cyprininae</taxon>
        <taxon>Carassius</taxon>
    </lineage>
</organism>
<dbReference type="InterPro" id="IPR043136">
    <property type="entry name" value="B30.2/SPRY_sf"/>
</dbReference>
<dbReference type="SMART" id="SM00449">
    <property type="entry name" value="SPRY"/>
    <property type="match status" value="1"/>
</dbReference>
<dbReference type="Gene3D" id="1.10.287.620">
    <property type="entry name" value="Helix Hairpins"/>
    <property type="match status" value="1"/>
</dbReference>
<keyword evidence="1" id="KW-0175">Coiled coil</keyword>
<dbReference type="InterPro" id="IPR001870">
    <property type="entry name" value="B30.2/SPRY"/>
</dbReference>
<dbReference type="Proteomes" id="UP000515129">
    <property type="component" value="Unplaced"/>
</dbReference>
<proteinExistence type="predicted"/>
<dbReference type="GeneID" id="113100225"/>
<dbReference type="InterPro" id="IPR006574">
    <property type="entry name" value="PRY"/>
</dbReference>
<dbReference type="Pfam" id="PF13765">
    <property type="entry name" value="PRY"/>
    <property type="match status" value="1"/>
</dbReference>
<keyword evidence="2" id="KW-0472">Membrane</keyword>
<evidence type="ECO:0000256" key="1">
    <source>
        <dbReference type="SAM" id="Coils"/>
    </source>
</evidence>
<dbReference type="OrthoDB" id="6105938at2759"/>
<protein>
    <submittedName>
        <fullName evidence="5">Pyrin-like</fullName>
    </submittedName>
</protein>
<dbReference type="InterPro" id="IPR003877">
    <property type="entry name" value="SPRY_dom"/>
</dbReference>